<gene>
    <name evidence="1" type="ORF">SAMN05216406_101220</name>
</gene>
<dbReference type="EMBL" id="FNLN01000001">
    <property type="protein sequence ID" value="SDT84320.1"/>
    <property type="molecule type" value="Genomic_DNA"/>
</dbReference>
<dbReference type="RefSeq" id="WP_062558450.1">
    <property type="nucleotide sequence ID" value="NZ_CP013341.1"/>
</dbReference>
<reference evidence="2" key="1">
    <citation type="submission" date="2016-10" db="EMBL/GenBank/DDBJ databases">
        <authorList>
            <person name="Varghese N."/>
            <person name="Submissions S."/>
        </authorList>
    </citation>
    <scope>NUCLEOTIDE SEQUENCE [LARGE SCALE GENOMIC DNA]</scope>
    <source>
        <strain evidence="2">Nm10</strain>
    </source>
</reference>
<dbReference type="KEGG" id="nur:ATY38_05640"/>
<dbReference type="AlphaFoldDB" id="A0A1H2DN44"/>
<keyword evidence="2" id="KW-1185">Reference proteome</keyword>
<sequence>MVKQLKTGLLVLLSLIIFAGVGLYAFRNSLLEVLINEQLCKQGFPLQSIAVLDISLNTLRLHELKAGNNGELQVGKILVNWQLSDLLAGKPALVEISGVEMILDLSAKRSALDSMQLATTISGKDIRIPWLPVLSLEDSVIRLHSVAGDVTIAVSGSIVHDHSNTQEIRFDTIISGSLGQAKGGLAATLDAQGNMQGKIAISQGRLNIPGIKISSFSGETAFAFAALHLQHVQTEFALAGINLPEQKSEKPVPEQMDETPTALRLGDAAIGHATLKGGIYRLSGSWNGEFDLGIDGGELIAGPAEIHQLSMALPMQVKFNPDGWHIGLRNPGQVALGKIITGYPLRFRDPPGFSISQADLNVTGGPHGLALKHNIIVMPENLTMLVKSDKSAEIEVNIHPGKIAAVGEVNVNRNYQGQLTLSEASFNLPQSAIQFKNISAILYLNDSEIGNAADFSIGKLRHLASEPLFADLSITGDVRNKAKQGKSTEYALSVTGDVAGLQFLKIKGAHVLDSGSGMLKAEVVPLNFLPGSLQPRVFSPVLAQLDNVSGQVSAIAQLKWSTKGVHSSRGALEMRNVSFTHETAKIKDLNIALNLNNLLTPGSLPGQKITVEQIDFGIPLENLLISYQILDTSPPQVALEKAQFSMMDGMISVAPVTIDPAAKYSDMLIRISNIDLESFFNLIKVDGLAGSGHLDGQVPLTIEEDQLTIKRGHLAAKAPGILHFQPQKASQWLASAGEEMNLLLQAMQDFHYTELSLTLDKSVAHDLVAQLSLLGNNPKVKEGQNFRLNIRLETDIDKILQKINYGYSLSHEILRGSFRLH</sequence>
<name>A0A1H2DN44_9PROT</name>
<dbReference type="InterPro" id="IPR021730">
    <property type="entry name" value="YdbH"/>
</dbReference>
<protein>
    <submittedName>
        <fullName evidence="1">Dicarboxylate transport</fullName>
    </submittedName>
</protein>
<accession>A0A1H2DN44</accession>
<dbReference type="Proteomes" id="UP000182882">
    <property type="component" value="Unassembled WGS sequence"/>
</dbReference>
<evidence type="ECO:0000313" key="2">
    <source>
        <dbReference type="Proteomes" id="UP000182882"/>
    </source>
</evidence>
<evidence type="ECO:0000313" key="1">
    <source>
        <dbReference type="EMBL" id="SDT84320.1"/>
    </source>
</evidence>
<organism evidence="1 2">
    <name type="scientific">Nitrosomonas ureae</name>
    <dbReference type="NCBI Taxonomy" id="44577"/>
    <lineage>
        <taxon>Bacteria</taxon>
        <taxon>Pseudomonadati</taxon>
        <taxon>Pseudomonadota</taxon>
        <taxon>Betaproteobacteria</taxon>
        <taxon>Nitrosomonadales</taxon>
        <taxon>Nitrosomonadaceae</taxon>
        <taxon>Nitrosomonas</taxon>
    </lineage>
</organism>
<proteinExistence type="predicted"/>
<dbReference type="Pfam" id="PF11739">
    <property type="entry name" value="YdbH-like"/>
    <property type="match status" value="1"/>
</dbReference>